<dbReference type="SUPFAM" id="SSF53756">
    <property type="entry name" value="UDP-Glycosyltransferase/glycogen phosphorylase"/>
    <property type="match status" value="1"/>
</dbReference>
<sequence length="437" mass="48145">MKIVIFTIGTQGDARPFVALGQGLARRGHDVCIATSARHESLIRGGGLGFAPIESDFADLMTQEHAVLEKGNQLRMGWQVARALCRWMPLWVRQAMEATKGAELVIGSGSGTILGASIAQRRGIAFVQAQFMPMTPSKWVPPLWPNPALRLPGILHKALTHVARFLIWRFMSFPVAIMRRELSLPPIGWKGPWSETDSAGNRRYLLYAFSRHIQPQPADWSRDRIAVTGSWFYDQKTSWRPSPELEAFLAAGPAPVYVGFGSMMTGKPEKFTALILKALRLTGRRAIVATGWGALKNLKPDQEGDIFFIDNAPHDWLFPRVSLAVHHGGAGTVAAATRAGLPQVIIPFLADQFFWSWRLKVIGISPIRLSRRTLTAERLAEAIGRATTRAPRDKAASLRPLIEAEQGVESAIDILEGWGLLRQETGTATLTTGISPR</sequence>
<dbReference type="Pfam" id="PF06722">
    <property type="entry name" value="EryCIII-like_C"/>
    <property type="match status" value="1"/>
</dbReference>
<dbReference type="GO" id="GO:0016758">
    <property type="term" value="F:hexosyltransferase activity"/>
    <property type="evidence" value="ECO:0007669"/>
    <property type="project" value="InterPro"/>
</dbReference>
<organism evidence="3 4">
    <name type="scientific">Asaia bogorensis</name>
    <dbReference type="NCBI Taxonomy" id="91915"/>
    <lineage>
        <taxon>Bacteria</taxon>
        <taxon>Pseudomonadati</taxon>
        <taxon>Pseudomonadota</taxon>
        <taxon>Alphaproteobacteria</taxon>
        <taxon>Acetobacterales</taxon>
        <taxon>Acetobacteraceae</taxon>
        <taxon>Asaia</taxon>
    </lineage>
</organism>
<dbReference type="PANTHER" id="PTHR48050:SF13">
    <property type="entry name" value="STEROL 3-BETA-GLUCOSYLTRANSFERASE UGT80A2"/>
    <property type="match status" value="1"/>
</dbReference>
<dbReference type="RefSeq" id="WP_023979488.1">
    <property type="nucleotide sequence ID" value="NZ_CBLX010000027.1"/>
</dbReference>
<dbReference type="Proteomes" id="UP000027583">
    <property type="component" value="Unassembled WGS sequence"/>
</dbReference>
<reference evidence="3 4" key="2">
    <citation type="journal article" date="2014" name="PLoS ONE">
        <title>Evolution of mitochondria reconstructed from the energy metabolism of living bacteria.</title>
        <authorList>
            <person name="Degli Esposti M."/>
            <person name="Chouaia B."/>
            <person name="Comandatore F."/>
            <person name="Crotti E."/>
            <person name="Sassera D."/>
            <person name="Lievens P.M."/>
            <person name="Daffonchio D."/>
            <person name="Bandi C."/>
        </authorList>
    </citation>
    <scope>NUCLEOTIDE SEQUENCE [LARGE SCALE GENOMIC DNA]</scope>
    <source>
        <strain evidence="3 4">SF2.1</strain>
    </source>
</reference>
<dbReference type="InterPro" id="IPR002213">
    <property type="entry name" value="UDP_glucos_trans"/>
</dbReference>
<accession>A0A060QK62</accession>
<evidence type="ECO:0000259" key="2">
    <source>
        <dbReference type="Pfam" id="PF06722"/>
    </source>
</evidence>
<feature type="domain" description="Erythromycin biosynthesis protein CIII-like C-terminal" evidence="2">
    <location>
        <begin position="307"/>
        <end position="398"/>
    </location>
</feature>
<comment type="caution">
    <text evidence="3">The sequence shown here is derived from an EMBL/GenBank/DDBJ whole genome shotgun (WGS) entry which is preliminary data.</text>
</comment>
<evidence type="ECO:0000259" key="1">
    <source>
        <dbReference type="Pfam" id="PF03033"/>
    </source>
</evidence>
<dbReference type="eggNOG" id="COG1819">
    <property type="taxonomic scope" value="Bacteria"/>
</dbReference>
<protein>
    <submittedName>
        <fullName evidence="3">Glucosyltransferase</fullName>
    </submittedName>
</protein>
<feature type="domain" description="Glycosyltransferase family 28 N-terminal" evidence="1">
    <location>
        <begin position="3"/>
        <end position="94"/>
    </location>
</feature>
<dbReference type="GO" id="GO:0008194">
    <property type="term" value="F:UDP-glycosyltransferase activity"/>
    <property type="evidence" value="ECO:0007669"/>
    <property type="project" value="InterPro"/>
</dbReference>
<reference evidence="3 4" key="1">
    <citation type="journal article" date="2014" name="Genome Biol. Evol.">
        <title>Acetic acid bacteria genomes reveal functional traits for adaptation to life in insect guts.</title>
        <authorList>
            <person name="Chouaia B."/>
            <person name="Gaiarsa S."/>
            <person name="Crotti E."/>
            <person name="Comandatore F."/>
            <person name="Degli Esposti M."/>
            <person name="Ricci I."/>
            <person name="Alma A."/>
            <person name="Favia G."/>
            <person name="Bandi C."/>
            <person name="Daffonchio D."/>
        </authorList>
    </citation>
    <scope>NUCLEOTIDE SEQUENCE [LARGE SCALE GENOMIC DNA]</scope>
    <source>
        <strain evidence="3 4">SF2.1</strain>
    </source>
</reference>
<dbReference type="Pfam" id="PF03033">
    <property type="entry name" value="Glyco_transf_28"/>
    <property type="match status" value="1"/>
</dbReference>
<name>A0A060QK62_9PROT</name>
<gene>
    <name evidence="3" type="ORF">ASAP_3123</name>
</gene>
<dbReference type="Gene3D" id="3.40.50.2000">
    <property type="entry name" value="Glycogen Phosphorylase B"/>
    <property type="match status" value="2"/>
</dbReference>
<dbReference type="InterPro" id="IPR004276">
    <property type="entry name" value="GlycoTrans_28_N"/>
</dbReference>
<dbReference type="InterPro" id="IPR050426">
    <property type="entry name" value="Glycosyltransferase_28"/>
</dbReference>
<dbReference type="GO" id="GO:0005975">
    <property type="term" value="P:carbohydrate metabolic process"/>
    <property type="evidence" value="ECO:0007669"/>
    <property type="project" value="InterPro"/>
</dbReference>
<evidence type="ECO:0000313" key="3">
    <source>
        <dbReference type="EMBL" id="CDG41168.1"/>
    </source>
</evidence>
<dbReference type="FunFam" id="3.40.50.2000:FF:000009">
    <property type="entry name" value="Sterol 3-beta-glucosyltransferase UGT80A2"/>
    <property type="match status" value="1"/>
</dbReference>
<dbReference type="AlphaFoldDB" id="A0A060QK62"/>
<dbReference type="EMBL" id="CBLX010000027">
    <property type="protein sequence ID" value="CDG41168.1"/>
    <property type="molecule type" value="Genomic_DNA"/>
</dbReference>
<dbReference type="InterPro" id="IPR010610">
    <property type="entry name" value="EryCIII-like_C"/>
</dbReference>
<dbReference type="CDD" id="cd03784">
    <property type="entry name" value="GT1_Gtf-like"/>
    <property type="match status" value="1"/>
</dbReference>
<dbReference type="PANTHER" id="PTHR48050">
    <property type="entry name" value="STEROL 3-BETA-GLUCOSYLTRANSFERASE"/>
    <property type="match status" value="1"/>
</dbReference>
<proteinExistence type="predicted"/>
<evidence type="ECO:0000313" key="4">
    <source>
        <dbReference type="Proteomes" id="UP000027583"/>
    </source>
</evidence>
<dbReference type="GO" id="GO:0033072">
    <property type="term" value="P:vancomycin biosynthetic process"/>
    <property type="evidence" value="ECO:0007669"/>
    <property type="project" value="UniProtKB-ARBA"/>
</dbReference>